<dbReference type="InterPro" id="IPR004358">
    <property type="entry name" value="Sig_transdc_His_kin-like_C"/>
</dbReference>
<accession>A0ABW5PEL9</accession>
<dbReference type="CDD" id="cd17546">
    <property type="entry name" value="REC_hyHK_CKI1_RcsC-like"/>
    <property type="match status" value="1"/>
</dbReference>
<dbReference type="InterPro" id="IPR005467">
    <property type="entry name" value="His_kinase_dom"/>
</dbReference>
<evidence type="ECO:0000256" key="9">
    <source>
        <dbReference type="PROSITE-ProRule" id="PRU00169"/>
    </source>
</evidence>
<dbReference type="Pfam" id="PF00072">
    <property type="entry name" value="Response_reg"/>
    <property type="match status" value="1"/>
</dbReference>
<dbReference type="SMART" id="SM00086">
    <property type="entry name" value="PAC"/>
    <property type="match status" value="4"/>
</dbReference>
<dbReference type="CDD" id="cd00082">
    <property type="entry name" value="HisKA"/>
    <property type="match status" value="1"/>
</dbReference>
<dbReference type="Gene3D" id="3.30.565.10">
    <property type="entry name" value="Histidine kinase-like ATPase, C-terminal domain"/>
    <property type="match status" value="1"/>
</dbReference>
<dbReference type="SUPFAM" id="SSF55785">
    <property type="entry name" value="PYP-like sensor domain (PAS domain)"/>
    <property type="match status" value="4"/>
</dbReference>
<evidence type="ECO:0000259" key="10">
    <source>
        <dbReference type="PROSITE" id="PS50109"/>
    </source>
</evidence>
<keyword evidence="15" id="KW-1185">Reference proteome</keyword>
<keyword evidence="5" id="KW-0547">Nucleotide-binding</keyword>
<dbReference type="InterPro" id="IPR036890">
    <property type="entry name" value="HATPase_C_sf"/>
</dbReference>
<dbReference type="Proteomes" id="UP001597541">
    <property type="component" value="Unassembled WGS sequence"/>
</dbReference>
<evidence type="ECO:0000259" key="11">
    <source>
        <dbReference type="PROSITE" id="PS50110"/>
    </source>
</evidence>
<dbReference type="Gene3D" id="3.40.50.2300">
    <property type="match status" value="1"/>
</dbReference>
<dbReference type="NCBIfam" id="TIGR00229">
    <property type="entry name" value="sensory_box"/>
    <property type="match status" value="3"/>
</dbReference>
<dbReference type="InterPro" id="IPR000700">
    <property type="entry name" value="PAS-assoc_C"/>
</dbReference>
<proteinExistence type="predicted"/>
<dbReference type="PROSITE" id="PS50109">
    <property type="entry name" value="HIS_KIN"/>
    <property type="match status" value="1"/>
</dbReference>
<dbReference type="InterPro" id="IPR001789">
    <property type="entry name" value="Sig_transdc_resp-reg_receiver"/>
</dbReference>
<dbReference type="InterPro" id="IPR001610">
    <property type="entry name" value="PAC"/>
</dbReference>
<dbReference type="Pfam" id="PF02518">
    <property type="entry name" value="HATPase_c"/>
    <property type="match status" value="1"/>
</dbReference>
<dbReference type="SUPFAM" id="SSF55874">
    <property type="entry name" value="ATPase domain of HSP90 chaperone/DNA topoisomerase II/histidine kinase"/>
    <property type="match status" value="1"/>
</dbReference>
<evidence type="ECO:0000256" key="1">
    <source>
        <dbReference type="ARBA" id="ARBA00000085"/>
    </source>
</evidence>
<evidence type="ECO:0000313" key="14">
    <source>
        <dbReference type="EMBL" id="MFD2613366.1"/>
    </source>
</evidence>
<dbReference type="SMART" id="SM00388">
    <property type="entry name" value="HisKA"/>
    <property type="match status" value="1"/>
</dbReference>
<evidence type="ECO:0000259" key="12">
    <source>
        <dbReference type="PROSITE" id="PS50112"/>
    </source>
</evidence>
<dbReference type="RefSeq" id="WP_377603363.1">
    <property type="nucleotide sequence ID" value="NZ_JBHUME010000008.1"/>
</dbReference>
<evidence type="ECO:0000256" key="5">
    <source>
        <dbReference type="ARBA" id="ARBA00022741"/>
    </source>
</evidence>
<feature type="modified residue" description="4-aspartylphosphate" evidence="9">
    <location>
        <position position="804"/>
    </location>
</feature>
<feature type="domain" description="PAC" evidence="13">
    <location>
        <begin position="201"/>
        <end position="253"/>
    </location>
</feature>
<dbReference type="SUPFAM" id="SSF52172">
    <property type="entry name" value="CheY-like"/>
    <property type="match status" value="1"/>
</dbReference>
<feature type="domain" description="PAS" evidence="12">
    <location>
        <begin position="6"/>
        <end position="76"/>
    </location>
</feature>
<feature type="domain" description="PAS" evidence="12">
    <location>
        <begin position="374"/>
        <end position="418"/>
    </location>
</feature>
<dbReference type="InterPro" id="IPR000014">
    <property type="entry name" value="PAS"/>
</dbReference>
<dbReference type="SMART" id="SM00448">
    <property type="entry name" value="REC"/>
    <property type="match status" value="1"/>
</dbReference>
<comment type="catalytic activity">
    <reaction evidence="1">
        <text>ATP + protein L-histidine = ADP + protein N-phospho-L-histidine.</text>
        <dbReference type="EC" id="2.7.13.3"/>
    </reaction>
</comment>
<dbReference type="CDD" id="cd00130">
    <property type="entry name" value="PAS"/>
    <property type="match status" value="3"/>
</dbReference>
<sequence>MQQLDHVKLLEQAYEHAPIAIAIVSLTGSWIKVNRALCELLGYREEELLQESCFKFIHPKDVMKEERELEQLKSGNLAKSSAEIRCLHADGRIIWAAVHMSAVKNHEGEPLHYIFHMCDITEPKEREQHLLEVEAMYQMIVENAADMISYITPDGIVRYCSPSIADVLGYNPEDIIGTMNSDLYHPDDLAKALDCSLSDQARFTYRVRHKEGYYKWIETTLKLVRNSQGELELILGIGRDVTERKKHEEGLAEAQRIALLGSWEWDVKEGTFTVSEQVYHILNMEKQEGALNPEDIFLQFTESDRMKIAAQIREAYLGRSISLELRSGKPDGSTAFLHIRGIPSMDGNGSPYRISGTVQDITERKIVEFKLQETIERYTSLKKYNHDAVFSLDLEGNILNANDKAEKLTGVCIKDMVGMHFSKFTGVDHLKRILSECGSDDLSERVTDQITHRDGHTADILTTIAPIIIHSEYVGYYIIAKDITEQKKLMVAKEAAERTNQAKSDFLAMMSHEIRTPMNGVIGMTDLLLHTTELDEQQKEYVEIISKSGNTLLNLINDILDFSKIEAGKTELHTQPFDLHQLIAETLDVMTPQAMDKKVDMKAEIAGGIPARLIGDPQKLKQVLINLLGNAVKYTDNGSILVTVQPAAGTDQPLSLQFTVKDTGVGIPDSKLNRLFEPFYQLDNFMTRKTEGTGLGLAISKKLVELMNGDIWVESARGPGATFVFTACFQAEEAPAVGPEENSLQPLVDRNQRLRILIAEDNEINQIVLTKMLQKMGHEVTVAENGEEAVSAALAARFDLIFMDIQMPKMGGVEAAKAIKDALPVGSCPYIVAVTANALKGDKEKYLASGMDEYLSKPVKSDRIAELIRQFQPVRGAVYMDLGTE</sequence>
<feature type="domain" description="PAS" evidence="12">
    <location>
        <begin position="133"/>
        <end position="188"/>
    </location>
</feature>
<feature type="domain" description="Histidine kinase" evidence="10">
    <location>
        <begin position="509"/>
        <end position="731"/>
    </location>
</feature>
<dbReference type="InterPro" id="IPR003594">
    <property type="entry name" value="HATPase_dom"/>
</dbReference>
<dbReference type="PANTHER" id="PTHR45339:SF1">
    <property type="entry name" value="HYBRID SIGNAL TRANSDUCTION HISTIDINE KINASE J"/>
    <property type="match status" value="1"/>
</dbReference>
<dbReference type="InterPro" id="IPR013767">
    <property type="entry name" value="PAS_fold"/>
</dbReference>
<dbReference type="Gene3D" id="2.10.70.100">
    <property type="match status" value="1"/>
</dbReference>
<gene>
    <name evidence="14" type="ORF">ACFSUF_13125</name>
</gene>
<dbReference type="PANTHER" id="PTHR45339">
    <property type="entry name" value="HYBRID SIGNAL TRANSDUCTION HISTIDINE KINASE J"/>
    <property type="match status" value="1"/>
</dbReference>
<reference evidence="15" key="1">
    <citation type="journal article" date="2019" name="Int. J. Syst. Evol. Microbiol.">
        <title>The Global Catalogue of Microorganisms (GCM) 10K type strain sequencing project: providing services to taxonomists for standard genome sequencing and annotation.</title>
        <authorList>
            <consortium name="The Broad Institute Genomics Platform"/>
            <consortium name="The Broad Institute Genome Sequencing Center for Infectious Disease"/>
            <person name="Wu L."/>
            <person name="Ma J."/>
        </authorList>
    </citation>
    <scope>NUCLEOTIDE SEQUENCE [LARGE SCALE GENOMIC DNA]</scope>
    <source>
        <strain evidence="15">KCTC 3950</strain>
    </source>
</reference>
<evidence type="ECO:0000256" key="3">
    <source>
        <dbReference type="ARBA" id="ARBA00022553"/>
    </source>
</evidence>
<dbReference type="PROSITE" id="PS50112">
    <property type="entry name" value="PAS"/>
    <property type="match status" value="3"/>
</dbReference>
<dbReference type="Gene3D" id="1.10.287.130">
    <property type="match status" value="1"/>
</dbReference>
<dbReference type="SMART" id="SM00387">
    <property type="entry name" value="HATPase_c"/>
    <property type="match status" value="1"/>
</dbReference>
<dbReference type="Pfam" id="PF13426">
    <property type="entry name" value="PAS_9"/>
    <property type="match status" value="3"/>
</dbReference>
<dbReference type="InterPro" id="IPR035965">
    <property type="entry name" value="PAS-like_dom_sf"/>
</dbReference>
<keyword evidence="8" id="KW-0902">Two-component regulatory system</keyword>
<evidence type="ECO:0000256" key="2">
    <source>
        <dbReference type="ARBA" id="ARBA00012438"/>
    </source>
</evidence>
<dbReference type="Pfam" id="PF00989">
    <property type="entry name" value="PAS"/>
    <property type="match status" value="1"/>
</dbReference>
<name>A0ABW5PEL9_9BACL</name>
<keyword evidence="6" id="KW-0418">Kinase</keyword>
<dbReference type="InterPro" id="IPR011006">
    <property type="entry name" value="CheY-like_superfamily"/>
</dbReference>
<dbReference type="PROSITE" id="PS50110">
    <property type="entry name" value="RESPONSE_REGULATORY"/>
    <property type="match status" value="1"/>
</dbReference>
<dbReference type="Gene3D" id="3.30.450.20">
    <property type="entry name" value="PAS domain"/>
    <property type="match status" value="4"/>
</dbReference>
<keyword evidence="7" id="KW-0067">ATP-binding</keyword>
<evidence type="ECO:0000256" key="7">
    <source>
        <dbReference type="ARBA" id="ARBA00022840"/>
    </source>
</evidence>
<dbReference type="PROSITE" id="PS50113">
    <property type="entry name" value="PAC"/>
    <property type="match status" value="3"/>
</dbReference>
<evidence type="ECO:0000256" key="8">
    <source>
        <dbReference type="ARBA" id="ARBA00023012"/>
    </source>
</evidence>
<feature type="domain" description="PAC" evidence="13">
    <location>
        <begin position="319"/>
        <end position="373"/>
    </location>
</feature>
<dbReference type="PRINTS" id="PR00344">
    <property type="entry name" value="BCTRLSENSOR"/>
</dbReference>
<dbReference type="SMART" id="SM00091">
    <property type="entry name" value="PAS"/>
    <property type="match status" value="3"/>
</dbReference>
<protein>
    <recommendedName>
        <fullName evidence="2">histidine kinase</fullName>
        <ecNumber evidence="2">2.7.13.3</ecNumber>
    </recommendedName>
</protein>
<comment type="caution">
    <text evidence="14">The sequence shown here is derived from an EMBL/GenBank/DDBJ whole genome shotgun (WGS) entry which is preliminary data.</text>
</comment>
<dbReference type="InterPro" id="IPR003661">
    <property type="entry name" value="HisK_dim/P_dom"/>
</dbReference>
<organism evidence="14 15">
    <name type="scientific">Paenibacillus gansuensis</name>
    <dbReference type="NCBI Taxonomy" id="306542"/>
    <lineage>
        <taxon>Bacteria</taxon>
        <taxon>Bacillati</taxon>
        <taxon>Bacillota</taxon>
        <taxon>Bacilli</taxon>
        <taxon>Bacillales</taxon>
        <taxon>Paenibacillaceae</taxon>
        <taxon>Paenibacillus</taxon>
    </lineage>
</organism>
<keyword evidence="4" id="KW-0808">Transferase</keyword>
<feature type="domain" description="PAC" evidence="13">
    <location>
        <begin position="80"/>
        <end position="132"/>
    </location>
</feature>
<evidence type="ECO:0000259" key="13">
    <source>
        <dbReference type="PROSITE" id="PS50113"/>
    </source>
</evidence>
<evidence type="ECO:0000313" key="15">
    <source>
        <dbReference type="Proteomes" id="UP001597541"/>
    </source>
</evidence>
<feature type="domain" description="Response regulatory" evidence="11">
    <location>
        <begin position="755"/>
        <end position="872"/>
    </location>
</feature>
<dbReference type="Pfam" id="PF00512">
    <property type="entry name" value="HisKA"/>
    <property type="match status" value="1"/>
</dbReference>
<evidence type="ECO:0000256" key="4">
    <source>
        <dbReference type="ARBA" id="ARBA00022679"/>
    </source>
</evidence>
<dbReference type="CDD" id="cd16922">
    <property type="entry name" value="HATPase_EvgS-ArcB-TorS-like"/>
    <property type="match status" value="1"/>
</dbReference>
<dbReference type="SUPFAM" id="SSF47384">
    <property type="entry name" value="Homodimeric domain of signal transducing histidine kinase"/>
    <property type="match status" value="1"/>
</dbReference>
<dbReference type="InterPro" id="IPR036097">
    <property type="entry name" value="HisK_dim/P_sf"/>
</dbReference>
<keyword evidence="3 9" id="KW-0597">Phosphoprotein</keyword>
<dbReference type="EMBL" id="JBHUME010000008">
    <property type="protein sequence ID" value="MFD2613366.1"/>
    <property type="molecule type" value="Genomic_DNA"/>
</dbReference>
<dbReference type="EC" id="2.7.13.3" evidence="2"/>
<evidence type="ECO:0000256" key="6">
    <source>
        <dbReference type="ARBA" id="ARBA00022777"/>
    </source>
</evidence>